<feature type="transmembrane region" description="Helical" evidence="1">
    <location>
        <begin position="81"/>
        <end position="103"/>
    </location>
</feature>
<gene>
    <name evidence="2" type="ORF">HF295_07680</name>
</gene>
<feature type="transmembrane region" description="Helical" evidence="1">
    <location>
        <begin position="115"/>
        <end position="136"/>
    </location>
</feature>
<dbReference type="EMBL" id="CP051151">
    <property type="protein sequence ID" value="QLY40736.1"/>
    <property type="molecule type" value="Genomic_DNA"/>
</dbReference>
<evidence type="ECO:0000313" key="3">
    <source>
        <dbReference type="Proteomes" id="UP000512167"/>
    </source>
</evidence>
<protein>
    <recommendedName>
        <fullName evidence="4">ABC-2 transporter permease</fullName>
    </recommendedName>
</protein>
<dbReference type="RefSeq" id="WP_312031584.1">
    <property type="nucleotide sequence ID" value="NZ_CP051151.1"/>
</dbReference>
<reference evidence="2 3" key="1">
    <citation type="submission" date="2020-04" db="EMBL/GenBank/DDBJ databases">
        <authorList>
            <person name="Zheng R.K."/>
            <person name="Sun C.M."/>
        </authorList>
    </citation>
    <scope>NUCLEOTIDE SEQUENCE [LARGE SCALE GENOMIC DNA]</scope>
    <source>
        <strain evidence="3">zrk29</strain>
    </source>
</reference>
<keyword evidence="1" id="KW-1133">Transmembrane helix</keyword>
<name>A0A7L6N383_9MOLU</name>
<organism evidence="2 3">
    <name type="scientific">Hujiaoplasma nucleasis</name>
    <dbReference type="NCBI Taxonomy" id="2725268"/>
    <lineage>
        <taxon>Bacteria</taxon>
        <taxon>Bacillati</taxon>
        <taxon>Mycoplasmatota</taxon>
        <taxon>Mollicutes</taxon>
        <taxon>Candidatus Izemoplasmatales</taxon>
        <taxon>Hujiaoplasmataceae</taxon>
        <taxon>Hujiaoplasma</taxon>
    </lineage>
</organism>
<evidence type="ECO:0008006" key="4">
    <source>
        <dbReference type="Google" id="ProtNLM"/>
    </source>
</evidence>
<feature type="transmembrane region" description="Helical" evidence="1">
    <location>
        <begin position="183"/>
        <end position="205"/>
    </location>
</feature>
<evidence type="ECO:0000313" key="2">
    <source>
        <dbReference type="EMBL" id="QLY40736.1"/>
    </source>
</evidence>
<dbReference type="KEGG" id="tbk:HF295_07680"/>
<proteinExistence type="predicted"/>
<feature type="transmembrane region" description="Helical" evidence="1">
    <location>
        <begin position="41"/>
        <end position="60"/>
    </location>
</feature>
<dbReference type="InterPro" id="IPR025699">
    <property type="entry name" value="ABC2_memb-like"/>
</dbReference>
<dbReference type="AlphaFoldDB" id="A0A7L6N383"/>
<keyword evidence="1" id="KW-0472">Membrane</keyword>
<dbReference type="Proteomes" id="UP000512167">
    <property type="component" value="Chromosome"/>
</dbReference>
<feature type="transmembrane region" description="Helical" evidence="1">
    <location>
        <begin position="16"/>
        <end position="35"/>
    </location>
</feature>
<accession>A0A7L6N383</accession>
<dbReference type="Pfam" id="PF13346">
    <property type="entry name" value="ABC2_membrane_5"/>
    <property type="match status" value="1"/>
</dbReference>
<keyword evidence="3" id="KW-1185">Reference proteome</keyword>
<evidence type="ECO:0000256" key="1">
    <source>
        <dbReference type="SAM" id="Phobius"/>
    </source>
</evidence>
<sequence length="212" mass="24324">MKNLLFKELTLTIGKFFYLLPLLLGLLFFIPNWIFTLVPMYFFWISIPNIFSSYSAQLDYPFLSLLPVTKANIVVAKTVSIYIIQGIHIIFALIFGIIHNLIYGQYNFFLQINPIYFGIVFMIFGIFNIIVFPLYFKTAYRWGKPTIYGVIVTLIFAGLFEYAAAAIPSISKVLNSVNLYTQYSLFALGFFGGIILSIFATLLSIKNYEKIQ</sequence>
<feature type="transmembrane region" description="Helical" evidence="1">
    <location>
        <begin position="148"/>
        <end position="171"/>
    </location>
</feature>
<keyword evidence="1" id="KW-0812">Transmembrane</keyword>